<evidence type="ECO:0000256" key="1">
    <source>
        <dbReference type="ARBA" id="ARBA00000971"/>
    </source>
</evidence>
<evidence type="ECO:0000256" key="7">
    <source>
        <dbReference type="SAM" id="SignalP"/>
    </source>
</evidence>
<organism evidence="9 10">
    <name type="scientific">Microbacterium faecale</name>
    <dbReference type="NCBI Taxonomy" id="1804630"/>
    <lineage>
        <taxon>Bacteria</taxon>
        <taxon>Bacillati</taxon>
        <taxon>Actinomycetota</taxon>
        <taxon>Actinomycetes</taxon>
        <taxon>Micrococcales</taxon>
        <taxon>Microbacteriaceae</taxon>
        <taxon>Microbacterium</taxon>
    </lineage>
</organism>
<evidence type="ECO:0000313" key="9">
    <source>
        <dbReference type="EMBL" id="GGD34553.1"/>
    </source>
</evidence>
<feature type="domain" description="PPIase FKBP-type" evidence="8">
    <location>
        <begin position="237"/>
        <end position="323"/>
    </location>
</feature>
<comment type="similarity">
    <text evidence="2">Belongs to the FKBP-type PPIase family.</text>
</comment>
<dbReference type="Gene3D" id="3.10.50.40">
    <property type="match status" value="1"/>
</dbReference>
<dbReference type="InterPro" id="IPR001179">
    <property type="entry name" value="PPIase_FKBP_dom"/>
</dbReference>
<name>A0A916Y9D7_9MICO</name>
<evidence type="ECO:0000256" key="3">
    <source>
        <dbReference type="ARBA" id="ARBA00013194"/>
    </source>
</evidence>
<keyword evidence="4 6" id="KW-0697">Rotamase</keyword>
<dbReference type="Pfam" id="PF00254">
    <property type="entry name" value="FKBP_C"/>
    <property type="match status" value="1"/>
</dbReference>
<feature type="signal peptide" evidence="7">
    <location>
        <begin position="1"/>
        <end position="21"/>
    </location>
</feature>
<dbReference type="PANTHER" id="PTHR43811:SF19">
    <property type="entry name" value="39 KDA FK506-BINDING NUCLEAR PROTEIN"/>
    <property type="match status" value="1"/>
</dbReference>
<reference evidence="9" key="2">
    <citation type="submission" date="2020-09" db="EMBL/GenBank/DDBJ databases">
        <authorList>
            <person name="Sun Q."/>
            <person name="Zhou Y."/>
        </authorList>
    </citation>
    <scope>NUCLEOTIDE SEQUENCE</scope>
    <source>
        <strain evidence="9">CGMCC 1.15152</strain>
    </source>
</reference>
<evidence type="ECO:0000256" key="6">
    <source>
        <dbReference type="PROSITE-ProRule" id="PRU00277"/>
    </source>
</evidence>
<proteinExistence type="inferred from homology"/>
<evidence type="ECO:0000313" key="10">
    <source>
        <dbReference type="Proteomes" id="UP000633205"/>
    </source>
</evidence>
<keyword evidence="7" id="KW-0732">Signal</keyword>
<protein>
    <recommendedName>
        <fullName evidence="3 6">peptidylprolyl isomerase</fullName>
        <ecNumber evidence="3 6">5.2.1.8</ecNumber>
    </recommendedName>
</protein>
<evidence type="ECO:0000256" key="4">
    <source>
        <dbReference type="ARBA" id="ARBA00023110"/>
    </source>
</evidence>
<dbReference type="EC" id="5.2.1.8" evidence="3 6"/>
<dbReference type="SUPFAM" id="SSF54534">
    <property type="entry name" value="FKBP-like"/>
    <property type="match status" value="1"/>
</dbReference>
<dbReference type="PROSITE" id="PS51257">
    <property type="entry name" value="PROKAR_LIPOPROTEIN"/>
    <property type="match status" value="1"/>
</dbReference>
<comment type="catalytic activity">
    <reaction evidence="1 6">
        <text>[protein]-peptidylproline (omega=180) = [protein]-peptidylproline (omega=0)</text>
        <dbReference type="Rhea" id="RHEA:16237"/>
        <dbReference type="Rhea" id="RHEA-COMP:10747"/>
        <dbReference type="Rhea" id="RHEA-COMP:10748"/>
        <dbReference type="ChEBI" id="CHEBI:83833"/>
        <dbReference type="ChEBI" id="CHEBI:83834"/>
        <dbReference type="EC" id="5.2.1.8"/>
    </reaction>
</comment>
<dbReference type="PROSITE" id="PS50059">
    <property type="entry name" value="FKBP_PPIASE"/>
    <property type="match status" value="1"/>
</dbReference>
<keyword evidence="5 6" id="KW-0413">Isomerase</keyword>
<dbReference type="AlphaFoldDB" id="A0A916Y9D7"/>
<dbReference type="Proteomes" id="UP000633205">
    <property type="component" value="Unassembled WGS sequence"/>
</dbReference>
<gene>
    <name evidence="9" type="ORF">GCM10010915_13680</name>
</gene>
<reference evidence="9" key="1">
    <citation type="journal article" date="2014" name="Int. J. Syst. Evol. Microbiol.">
        <title>Complete genome sequence of Corynebacterium casei LMG S-19264T (=DSM 44701T), isolated from a smear-ripened cheese.</title>
        <authorList>
            <consortium name="US DOE Joint Genome Institute (JGI-PGF)"/>
            <person name="Walter F."/>
            <person name="Albersmeier A."/>
            <person name="Kalinowski J."/>
            <person name="Ruckert C."/>
        </authorList>
    </citation>
    <scope>NUCLEOTIDE SEQUENCE</scope>
    <source>
        <strain evidence="9">CGMCC 1.15152</strain>
    </source>
</reference>
<evidence type="ECO:0000259" key="8">
    <source>
        <dbReference type="PROSITE" id="PS50059"/>
    </source>
</evidence>
<dbReference type="GO" id="GO:0003755">
    <property type="term" value="F:peptidyl-prolyl cis-trans isomerase activity"/>
    <property type="evidence" value="ECO:0007669"/>
    <property type="project" value="UniProtKB-KW"/>
</dbReference>
<dbReference type="InterPro" id="IPR046357">
    <property type="entry name" value="PPIase_dom_sf"/>
</dbReference>
<comment type="caution">
    <text evidence="9">The sequence shown here is derived from an EMBL/GenBank/DDBJ whole genome shotgun (WGS) entry which is preliminary data.</text>
</comment>
<evidence type="ECO:0000256" key="2">
    <source>
        <dbReference type="ARBA" id="ARBA00006577"/>
    </source>
</evidence>
<evidence type="ECO:0000256" key="5">
    <source>
        <dbReference type="ARBA" id="ARBA00023235"/>
    </source>
</evidence>
<sequence>MTVRLRSLTIASLAVASLALAGCGGGESPDGDTETPVPSADATIPEDLCDAASPTGDAIESVEVTGEFGESAEATFDAPLEIEDFERSVVVEGEGDEIEAGAYVRYAATIYDAESGEELGSEGYGDEQTVPINVETNNAFGAAFGCATPGTRVVFAFPGQQGQDGTAVPSQLLVLDLIDTVPMAASGEPRDAPAGFPEVDVAEDGTPSVTVPDGLEAPDETEVATLIEGDGTTVEEDDIVVVQYQGVRASDGTEFDSSWTRGAPMQPTQLSGLVTGFQKALVGQSVGSQVIAVIPPEEGYGASEGHELQDETLIFVVDILSATHPTGE</sequence>
<feature type="chain" id="PRO_5037792721" description="peptidylprolyl isomerase" evidence="7">
    <location>
        <begin position="22"/>
        <end position="328"/>
    </location>
</feature>
<keyword evidence="10" id="KW-1185">Reference proteome</keyword>
<accession>A0A916Y9D7</accession>
<dbReference type="EMBL" id="BMHO01000001">
    <property type="protein sequence ID" value="GGD34553.1"/>
    <property type="molecule type" value="Genomic_DNA"/>
</dbReference>
<dbReference type="PANTHER" id="PTHR43811">
    <property type="entry name" value="FKBP-TYPE PEPTIDYL-PROLYL CIS-TRANS ISOMERASE FKPA"/>
    <property type="match status" value="1"/>
</dbReference>